<dbReference type="Proteomes" id="UP000276133">
    <property type="component" value="Unassembled WGS sequence"/>
</dbReference>
<dbReference type="InterPro" id="IPR027417">
    <property type="entry name" value="P-loop_NTPase"/>
</dbReference>
<dbReference type="Gene3D" id="1.10.10.2200">
    <property type="match status" value="1"/>
</dbReference>
<organism evidence="8 9">
    <name type="scientific">Brachionus plicatilis</name>
    <name type="common">Marine rotifer</name>
    <name type="synonym">Brachionus muelleri</name>
    <dbReference type="NCBI Taxonomy" id="10195"/>
    <lineage>
        <taxon>Eukaryota</taxon>
        <taxon>Metazoa</taxon>
        <taxon>Spiralia</taxon>
        <taxon>Gnathifera</taxon>
        <taxon>Rotifera</taxon>
        <taxon>Eurotatoria</taxon>
        <taxon>Monogononta</taxon>
        <taxon>Pseudotrocha</taxon>
        <taxon>Ploima</taxon>
        <taxon>Brachionidae</taxon>
        <taxon>Brachionus</taxon>
    </lineage>
</organism>
<accession>A0A3M7T9T0</accession>
<dbReference type="PROSITE" id="PS50011">
    <property type="entry name" value="PROTEIN_KINASE_DOM"/>
    <property type="match status" value="1"/>
</dbReference>
<keyword evidence="2" id="KW-0677">Repeat</keyword>
<dbReference type="Gene3D" id="3.40.50.300">
    <property type="entry name" value="P-loop containing nucleotide triphosphate hydrolases"/>
    <property type="match status" value="1"/>
</dbReference>
<dbReference type="PROSITE" id="PS00107">
    <property type="entry name" value="PROTEIN_KINASE_ATP"/>
    <property type="match status" value="1"/>
</dbReference>
<name>A0A3M7T9T0_BRAPC</name>
<dbReference type="EMBL" id="REGN01000082">
    <property type="protein sequence ID" value="RNA44590.1"/>
    <property type="molecule type" value="Genomic_DNA"/>
</dbReference>
<dbReference type="SUPFAM" id="SSF52540">
    <property type="entry name" value="P-loop containing nucleoside triphosphate hydrolases"/>
    <property type="match status" value="1"/>
</dbReference>
<dbReference type="SUPFAM" id="SSF56112">
    <property type="entry name" value="Protein kinase-like (PK-like)"/>
    <property type="match status" value="1"/>
</dbReference>
<feature type="binding site" evidence="6">
    <location>
        <position position="694"/>
    </location>
    <ligand>
        <name>ATP</name>
        <dbReference type="ChEBI" id="CHEBI:30616"/>
    </ligand>
</feature>
<evidence type="ECO:0000256" key="4">
    <source>
        <dbReference type="ARBA" id="ARBA00022777"/>
    </source>
</evidence>
<gene>
    <name evidence="8" type="ORF">BpHYR1_035183</name>
</gene>
<dbReference type="GO" id="GO:0004674">
    <property type="term" value="F:protein serine/threonine kinase activity"/>
    <property type="evidence" value="ECO:0007669"/>
    <property type="project" value="TreeGrafter"/>
</dbReference>
<dbReference type="InterPro" id="IPR000719">
    <property type="entry name" value="Prot_kinase_dom"/>
</dbReference>
<evidence type="ECO:0000256" key="2">
    <source>
        <dbReference type="ARBA" id="ARBA00022737"/>
    </source>
</evidence>
<keyword evidence="3 6" id="KW-0547">Nucleotide-binding</keyword>
<evidence type="ECO:0000256" key="1">
    <source>
        <dbReference type="ARBA" id="ARBA00022679"/>
    </source>
</evidence>
<dbReference type="Gene3D" id="1.10.510.10">
    <property type="entry name" value="Transferase(Phosphotransferase) domain 1"/>
    <property type="match status" value="1"/>
</dbReference>
<keyword evidence="1" id="KW-0808">Transferase</keyword>
<dbReference type="OrthoDB" id="10252328at2759"/>
<reference evidence="8 9" key="1">
    <citation type="journal article" date="2018" name="Sci. Rep.">
        <title>Genomic signatures of local adaptation to the degree of environmental predictability in rotifers.</title>
        <authorList>
            <person name="Franch-Gras L."/>
            <person name="Hahn C."/>
            <person name="Garcia-Roger E.M."/>
            <person name="Carmona M.J."/>
            <person name="Serra M."/>
            <person name="Gomez A."/>
        </authorList>
    </citation>
    <scope>NUCLEOTIDE SEQUENCE [LARGE SCALE GENOMIC DNA]</scope>
    <source>
        <strain evidence="8">HYR1</strain>
    </source>
</reference>
<evidence type="ECO:0000313" key="9">
    <source>
        <dbReference type="Proteomes" id="UP000276133"/>
    </source>
</evidence>
<dbReference type="AlphaFoldDB" id="A0A3M7T9T0"/>
<dbReference type="PROSITE" id="PS00108">
    <property type="entry name" value="PROTEIN_KINASE_ST"/>
    <property type="match status" value="1"/>
</dbReference>
<dbReference type="InterPro" id="IPR017441">
    <property type="entry name" value="Protein_kinase_ATP_BS"/>
</dbReference>
<dbReference type="GO" id="GO:0005524">
    <property type="term" value="F:ATP binding"/>
    <property type="evidence" value="ECO:0007669"/>
    <property type="project" value="UniProtKB-UniRule"/>
</dbReference>
<dbReference type="SMART" id="SM00220">
    <property type="entry name" value="S_TKc"/>
    <property type="match status" value="1"/>
</dbReference>
<evidence type="ECO:0000256" key="3">
    <source>
        <dbReference type="ARBA" id="ARBA00022741"/>
    </source>
</evidence>
<dbReference type="InterPro" id="IPR032171">
    <property type="entry name" value="COR-A"/>
</dbReference>
<comment type="caution">
    <text evidence="8">The sequence shown here is derived from an EMBL/GenBank/DDBJ whole genome shotgun (WGS) entry which is preliminary data.</text>
</comment>
<dbReference type="Pfam" id="PF16095">
    <property type="entry name" value="COR-A"/>
    <property type="match status" value="1"/>
</dbReference>
<dbReference type="STRING" id="10195.A0A3M7T9T0"/>
<dbReference type="InterPro" id="IPR011009">
    <property type="entry name" value="Kinase-like_dom_sf"/>
</dbReference>
<proteinExistence type="predicted"/>
<dbReference type="PANTHER" id="PTHR44329">
    <property type="entry name" value="SERINE/THREONINE-PROTEIN KINASE TNNI3K-RELATED"/>
    <property type="match status" value="1"/>
</dbReference>
<evidence type="ECO:0000259" key="7">
    <source>
        <dbReference type="PROSITE" id="PS50011"/>
    </source>
</evidence>
<sequence length="1213" mass="139326">MTEEEKGINEIHHWLSNIQTRAPGSPCIIVGTHQDQLSRLKNFKDISNSLQRKIYEKFILPNSDSETTSAAYPPIFASIEISSKTGHNIKLLARLIYDVVAQMKVPGTKDQLLLEQKIPSTYIALEECVYLVAKKLRSQSQNPVLRSSEYLTQIQEAINYLYPDEDHGKLAIRFRDNSEILQATQFLHDNGILIHYNDVALNDLFFLDPQWLCDVLSTVVAIREINPFAAKGIMKINDLQVLFKGSKKLSSESEEIMSYITDLLAKFELALTWDNEHLLIPSLLPSEPMLKYSNQDIRINIMSKQKLNSILNMNNLVQSTSYSGSFEISNQLYSGIKLVNSYSQNVLANKLNLEFLYECRAVDESESLRRLYTLTYLPSGFFSRLIVRILCDSFLKDSLLDLIEIEQCEKLDFKLVEFLSQEAEWKCWQTGLELKYMDFTLFRIKEIIQDPLIDLEQSSAKKNLFIQNSILFKDCENELKLKTINKQFCSFIECYASLTSFKICKISITNNENEEVLINIKLNGQIIAKLFALIIEIIDSLLEDWYPDLGTRFMQDSKGDYLVTRLAPCRQCVHQFNVSGLNSKPSQYIDEIDQEELEKLKLFDEMQWIYCFMLDDICYSVLKNSKLICVKHGEQIASEVAPDLAFEDIEQKYLITQQNLKIEKLLGRGSFGSVFSGSLITSYMNQQQVQVAVKILESLSTRPGLPEDTSEQKPLTKNSSNFWNHRKSIRLASKAYSIARQEIAILSSLKHENIVSMMGLCIRPLAIILELAPFGNLKDLIQAYKKKSQKLNPCVIQQVCVQISSCLVYLHSNKIIYRDLKADNVLVWKFPLPDQFSSNLETQIKLADYSISRCVLPTGTKGFAGTPGFMAPEILKYNGEESYSEKVDCFSFAMVLYELITLKHPYEGQEQIKDIVLNGGRPLVKTQDLTYPSLMLDLMCLCWLDNPNDRPTAEQIFKYTKSYEFSHLMDVTILEDYKEAPLILTCVNQENDDFEVEDRNDDDDDASDLEEIEEEDLVDVWVVSNKEESVTQVEILTYENKLNCTNRKIINLSNNTVEACCHLEKANQMWFIDSNNCKTYKKINQYILDINPETSGKIVMLHPIEPSKQVILVTSKGMIIYLYLNETSKENNCEFKYFIQELGIECYSTLLIPSRSDNRIYDLWLGSSNSEVFIYSIKFMKITNSYLHTASHHYVTNSNMTSSPQIQQVAIKI</sequence>
<dbReference type="Gene3D" id="3.30.200.20">
    <property type="entry name" value="Phosphorylase Kinase, domain 1"/>
    <property type="match status" value="1"/>
</dbReference>
<dbReference type="PANTHER" id="PTHR44329:SF288">
    <property type="entry name" value="MITOGEN-ACTIVATED PROTEIN KINASE KINASE KINASE 20"/>
    <property type="match status" value="1"/>
</dbReference>
<dbReference type="InterPro" id="IPR051681">
    <property type="entry name" value="Ser/Thr_Kinases-Pseudokinases"/>
</dbReference>
<dbReference type="Pfam" id="PF00069">
    <property type="entry name" value="Pkinase"/>
    <property type="match status" value="1"/>
</dbReference>
<keyword evidence="4 8" id="KW-0418">Kinase</keyword>
<evidence type="ECO:0000313" key="8">
    <source>
        <dbReference type="EMBL" id="RNA44590.1"/>
    </source>
</evidence>
<feature type="domain" description="Protein kinase" evidence="7">
    <location>
        <begin position="660"/>
        <end position="966"/>
    </location>
</feature>
<protein>
    <submittedName>
        <fullName evidence="8">Leucine-rich repeat serine threonine-kinase 1</fullName>
    </submittedName>
</protein>
<keyword evidence="5 6" id="KW-0067">ATP-binding</keyword>
<evidence type="ECO:0000256" key="5">
    <source>
        <dbReference type="ARBA" id="ARBA00022840"/>
    </source>
</evidence>
<evidence type="ECO:0000256" key="6">
    <source>
        <dbReference type="PROSITE-ProRule" id="PRU10141"/>
    </source>
</evidence>
<keyword evidence="9" id="KW-1185">Reference proteome</keyword>
<dbReference type="InterPro" id="IPR008271">
    <property type="entry name" value="Ser/Thr_kinase_AS"/>
</dbReference>